<gene>
    <name evidence="1" type="ORF">L9059_21470</name>
</gene>
<dbReference type="InterPro" id="IPR023393">
    <property type="entry name" value="START-like_dom_sf"/>
</dbReference>
<proteinExistence type="predicted"/>
<keyword evidence="2" id="KW-1185">Reference proteome</keyword>
<dbReference type="InterPro" id="IPR019587">
    <property type="entry name" value="Polyketide_cyclase/dehydratase"/>
</dbReference>
<dbReference type="EMBL" id="JAKNRW010000023">
    <property type="protein sequence ID" value="MCK1792698.1"/>
    <property type="molecule type" value="Genomic_DNA"/>
</dbReference>
<sequence length="136" mass="14660">MATASAFIDIPASADEVWQLIGGFNSLPDWLPFIPKSELSEGGRVRSLQTSDGAVVVERLESFDNAGKTYSYSILQAPFPAKDYLATIRVEAQGEGTRVTWSGQFAPVGVTEAEVVELFSAIYQGGVQALRANYPV</sequence>
<dbReference type="CDD" id="cd07821">
    <property type="entry name" value="PYR_PYL_RCAR_like"/>
    <property type="match status" value="1"/>
</dbReference>
<dbReference type="PANTHER" id="PTHR39332:SF7">
    <property type="entry name" value="SRPBCC FAMILY PROTEIN"/>
    <property type="match status" value="1"/>
</dbReference>
<dbReference type="RefSeq" id="WP_247292913.1">
    <property type="nucleotide sequence ID" value="NZ_JAKNRW010000023.1"/>
</dbReference>
<organism evidence="1 2">
    <name type="scientific">Pseudomonas violetae</name>
    <dbReference type="NCBI Taxonomy" id="2915813"/>
    <lineage>
        <taxon>Bacteria</taxon>
        <taxon>Pseudomonadati</taxon>
        <taxon>Pseudomonadota</taxon>
        <taxon>Gammaproteobacteria</taxon>
        <taxon>Pseudomonadales</taxon>
        <taxon>Pseudomonadaceae</taxon>
        <taxon>Pseudomonas</taxon>
    </lineage>
</organism>
<dbReference type="Pfam" id="PF10604">
    <property type="entry name" value="Polyketide_cyc2"/>
    <property type="match status" value="1"/>
</dbReference>
<name>A0ABT0F3X2_9PSED</name>
<protein>
    <submittedName>
        <fullName evidence="1">SRPBCC family protein</fullName>
    </submittedName>
</protein>
<comment type="caution">
    <text evidence="1">The sequence shown here is derived from an EMBL/GenBank/DDBJ whole genome shotgun (WGS) entry which is preliminary data.</text>
</comment>
<dbReference type="Gene3D" id="3.30.530.20">
    <property type="match status" value="1"/>
</dbReference>
<accession>A0ABT0F3X2</accession>
<dbReference type="PANTHER" id="PTHR39332">
    <property type="entry name" value="BLL4707 PROTEIN"/>
    <property type="match status" value="1"/>
</dbReference>
<reference evidence="1 2" key="1">
    <citation type="submission" date="2022-02" db="EMBL/GenBank/DDBJ databases">
        <title>Comparative genomics of the first Antarctic Pseudomonas spp. capable of biotransforming 2,4,6-Trinitrotoluene.</title>
        <authorList>
            <person name="Cabrera M.A."/>
            <person name="Marquez S.L."/>
            <person name="Perez-Donoso J.M."/>
        </authorList>
    </citation>
    <scope>NUCLEOTIDE SEQUENCE [LARGE SCALE GENOMIC DNA]</scope>
    <source>
        <strain evidence="1 2">TNT19</strain>
    </source>
</reference>
<evidence type="ECO:0000313" key="2">
    <source>
        <dbReference type="Proteomes" id="UP001299876"/>
    </source>
</evidence>
<evidence type="ECO:0000313" key="1">
    <source>
        <dbReference type="EMBL" id="MCK1792698.1"/>
    </source>
</evidence>
<dbReference type="Proteomes" id="UP001299876">
    <property type="component" value="Unassembled WGS sequence"/>
</dbReference>
<dbReference type="SUPFAM" id="SSF55961">
    <property type="entry name" value="Bet v1-like"/>
    <property type="match status" value="1"/>
</dbReference>